<dbReference type="Gene3D" id="1.10.645.10">
    <property type="entry name" value="Cytochrome-c3 Hydrogenase, chain B"/>
    <property type="match status" value="1"/>
</dbReference>
<dbReference type="EC" id="7.1.1.-" evidence="2"/>
<keyword evidence="5" id="KW-1185">Reference proteome</keyword>
<evidence type="ECO:0000259" key="3">
    <source>
        <dbReference type="Pfam" id="PF00346"/>
    </source>
</evidence>
<comment type="subcellular location">
    <subcellularLocation>
        <location evidence="2">Cell membrane</location>
        <topology evidence="2">Peripheral membrane protein</topology>
        <orientation evidence="2">Cytoplasmic side</orientation>
    </subcellularLocation>
</comment>
<keyword evidence="2" id="KW-0520">NAD</keyword>
<evidence type="ECO:0000256" key="2">
    <source>
        <dbReference type="HAMAP-Rule" id="MF_01358"/>
    </source>
</evidence>
<evidence type="ECO:0000313" key="4">
    <source>
        <dbReference type="EMBL" id="BDG07022.1"/>
    </source>
</evidence>
<keyword evidence="2" id="KW-0813">Transport</keyword>
<keyword evidence="2" id="KW-1003">Cell membrane</keyword>
<keyword evidence="2" id="KW-1278">Translocase</keyword>
<gene>
    <name evidence="4" type="primary">nuoD_1</name>
    <name evidence="2" type="synonym">nuoD</name>
    <name evidence="4" type="ORF">AMPC_01350</name>
</gene>
<sequence>MEKLIMRRMHQGGTEEMILNFGPQHPSTHGVINFLVETDGEVLRRAVPDVGYLHRSIEKIAESVGYPGFMPYTDRIDYVAAMFANEGWAVAVEKLLKIEVPKRAQYLRAVSCELCRIASHLVSVGTMATDIGATTPLVHGIRERESINDLIEALCGARLTYNYHRIGGVAFDLPAGWPAKVKVFLDHFDKLLGEWDRLISFNEIYVKRLAGVAVITGEQARNYGLVGPNLRGSGVDWDCRRDAPYGAYPELQFEVPVGKGFRGTVGDAFDRYYVRVLEMRESARIVRQALAWLEQNEGEIMAKVPRKVKPEAGEVLSRVESARGEMGYYVVSDGTEKPWRVHVRTGSFLAMGIIEDLSPGLMVADLVALIASLDVVAPEIDR</sequence>
<comment type="similarity">
    <text evidence="2">Belongs to the complex I 49 kDa subunit family.</text>
</comment>
<keyword evidence="2" id="KW-0830">Ubiquinone</keyword>
<dbReference type="InterPro" id="IPR001135">
    <property type="entry name" value="NADH_Q_OxRdtase_suD"/>
</dbReference>
<accession>A0ABN6N1D2</accession>
<keyword evidence="2" id="KW-0874">Quinone</keyword>
<keyword evidence="2" id="KW-0472">Membrane</keyword>
<dbReference type="InterPro" id="IPR022885">
    <property type="entry name" value="NDH1_su_D/H"/>
</dbReference>
<dbReference type="RefSeq" id="WP_248343602.1">
    <property type="nucleotide sequence ID" value="NZ_AP025592.1"/>
</dbReference>
<comment type="catalytic activity">
    <reaction evidence="2">
        <text>a quinone + NADH + 5 H(+)(in) = a quinol + NAD(+) + 4 H(+)(out)</text>
        <dbReference type="Rhea" id="RHEA:57888"/>
        <dbReference type="ChEBI" id="CHEBI:15378"/>
        <dbReference type="ChEBI" id="CHEBI:24646"/>
        <dbReference type="ChEBI" id="CHEBI:57540"/>
        <dbReference type="ChEBI" id="CHEBI:57945"/>
        <dbReference type="ChEBI" id="CHEBI:132124"/>
    </reaction>
</comment>
<reference evidence="5" key="1">
    <citation type="journal article" date="2022" name="Int. J. Syst. Evol. Microbiol.">
        <title>Anaeromyxobacter oryzae sp. nov., Anaeromyxobacter diazotrophicus sp. nov. and Anaeromyxobacter paludicola sp. nov., isolated from paddy soils.</title>
        <authorList>
            <person name="Itoh H."/>
            <person name="Xu Z."/>
            <person name="Mise K."/>
            <person name="Masuda Y."/>
            <person name="Ushijima N."/>
            <person name="Hayakawa C."/>
            <person name="Shiratori Y."/>
            <person name="Senoo K."/>
        </authorList>
    </citation>
    <scope>NUCLEOTIDE SEQUENCE [LARGE SCALE GENOMIC DNA]</scope>
    <source>
        <strain evidence="5">Red630</strain>
    </source>
</reference>
<dbReference type="Pfam" id="PF00346">
    <property type="entry name" value="Complex1_49kDa"/>
    <property type="match status" value="1"/>
</dbReference>
<dbReference type="Proteomes" id="UP001162734">
    <property type="component" value="Chromosome"/>
</dbReference>
<dbReference type="PANTHER" id="PTHR11993">
    <property type="entry name" value="NADH-UBIQUINONE OXIDOREDUCTASE 49 KDA SUBUNIT"/>
    <property type="match status" value="1"/>
</dbReference>
<proteinExistence type="inferred from homology"/>
<organism evidence="4 5">
    <name type="scientific">Anaeromyxobacter paludicola</name>
    <dbReference type="NCBI Taxonomy" id="2918171"/>
    <lineage>
        <taxon>Bacteria</taxon>
        <taxon>Pseudomonadati</taxon>
        <taxon>Myxococcota</taxon>
        <taxon>Myxococcia</taxon>
        <taxon>Myxococcales</taxon>
        <taxon>Cystobacterineae</taxon>
        <taxon>Anaeromyxobacteraceae</taxon>
        <taxon>Anaeromyxobacter</taxon>
    </lineage>
</organism>
<dbReference type="HAMAP" id="MF_01358">
    <property type="entry name" value="NDH1_NuoD"/>
    <property type="match status" value="1"/>
</dbReference>
<dbReference type="EMBL" id="AP025592">
    <property type="protein sequence ID" value="BDG07022.1"/>
    <property type="molecule type" value="Genomic_DNA"/>
</dbReference>
<dbReference type="SUPFAM" id="SSF56762">
    <property type="entry name" value="HydB/Nqo4-like"/>
    <property type="match status" value="1"/>
</dbReference>
<dbReference type="PANTHER" id="PTHR11993:SF10">
    <property type="entry name" value="NADH DEHYDROGENASE [UBIQUINONE] IRON-SULFUR PROTEIN 2, MITOCHONDRIAL"/>
    <property type="match status" value="1"/>
</dbReference>
<comment type="subunit">
    <text evidence="2">NDH-1 is composed of 14 different subunits. Subunits NuoB, C, D, E, F, and G constitute the peripheral sector of the complex.</text>
</comment>
<comment type="function">
    <text evidence="2">NDH-1 shuttles electrons from NADH, via FMN and iron-sulfur (Fe-S) centers, to quinones in the respiratory chain. The immediate electron acceptor for the enzyme in this species is believed to be ubiquinone. Couples the redox reaction to proton translocation (for every two electrons transferred, four hydrogen ions are translocated across the cytoplasmic membrane), and thus conserves the redox energy in a proton gradient.</text>
</comment>
<feature type="domain" description="NADH-quinone oxidoreductase subunit D" evidence="3">
    <location>
        <begin position="130"/>
        <end position="310"/>
    </location>
</feature>
<evidence type="ECO:0000256" key="1">
    <source>
        <dbReference type="ARBA" id="ARBA00022519"/>
    </source>
</evidence>
<keyword evidence="1" id="KW-0997">Cell inner membrane</keyword>
<evidence type="ECO:0000313" key="5">
    <source>
        <dbReference type="Proteomes" id="UP001162734"/>
    </source>
</evidence>
<name>A0ABN6N1D2_9BACT</name>
<dbReference type="InterPro" id="IPR029014">
    <property type="entry name" value="NiFe-Hase_large"/>
</dbReference>
<protein>
    <recommendedName>
        <fullName evidence="2">NADH-quinone oxidoreductase subunit D</fullName>
        <ecNumber evidence="2">7.1.1.-</ecNumber>
    </recommendedName>
    <alternativeName>
        <fullName evidence="2">NADH dehydrogenase I subunit D</fullName>
    </alternativeName>
    <alternativeName>
        <fullName evidence="2">NDH-1 subunit D</fullName>
    </alternativeName>
</protein>